<gene>
    <name evidence="1" type="ORF">NDN08_001256</name>
</gene>
<evidence type="ECO:0000313" key="2">
    <source>
        <dbReference type="Proteomes" id="UP001157974"/>
    </source>
</evidence>
<organism evidence="1 2">
    <name type="scientific">Rhodosorus marinus</name>
    <dbReference type="NCBI Taxonomy" id="101924"/>
    <lineage>
        <taxon>Eukaryota</taxon>
        <taxon>Rhodophyta</taxon>
        <taxon>Stylonematophyceae</taxon>
        <taxon>Stylonematales</taxon>
        <taxon>Stylonemataceae</taxon>
        <taxon>Rhodosorus</taxon>
    </lineage>
</organism>
<reference evidence="1 2" key="1">
    <citation type="journal article" date="2023" name="Nat. Commun.">
        <title>Origin of minicircular mitochondrial genomes in red algae.</title>
        <authorList>
            <person name="Lee Y."/>
            <person name="Cho C.H."/>
            <person name="Lee Y.M."/>
            <person name="Park S.I."/>
            <person name="Yang J.H."/>
            <person name="West J.A."/>
            <person name="Bhattacharya D."/>
            <person name="Yoon H.S."/>
        </authorList>
    </citation>
    <scope>NUCLEOTIDE SEQUENCE [LARGE SCALE GENOMIC DNA]</scope>
    <source>
        <strain evidence="1 2">CCMP1338</strain>
        <tissue evidence="1">Whole cell</tissue>
    </source>
</reference>
<dbReference type="AlphaFoldDB" id="A0AAV8UQB8"/>
<dbReference type="EMBL" id="JAMWBK010000005">
    <property type="protein sequence ID" value="KAJ8904740.1"/>
    <property type="molecule type" value="Genomic_DNA"/>
</dbReference>
<sequence length="154" mass="17001">MLSGAGRRPLFVPVGGAALGKTGRSRAACYCSIGNHVKEAPLTLHTTDDTSIKILYPVEKGEELINAVNSLILTFNNIKNAAEDGKRFKGDNLEYFLEHENVRFELQCNPNLFPELVHAKVYVKADDGRLCVSSMALLPKLIESVKLFKAQQQL</sequence>
<dbReference type="Proteomes" id="UP001157974">
    <property type="component" value="Unassembled WGS sequence"/>
</dbReference>
<keyword evidence="2" id="KW-1185">Reference proteome</keyword>
<comment type="caution">
    <text evidence="1">The sequence shown here is derived from an EMBL/GenBank/DDBJ whole genome shotgun (WGS) entry which is preliminary data.</text>
</comment>
<name>A0AAV8UQB8_9RHOD</name>
<proteinExistence type="predicted"/>
<protein>
    <submittedName>
        <fullName evidence="1">Uncharacterized protein</fullName>
    </submittedName>
</protein>
<accession>A0AAV8UQB8</accession>
<evidence type="ECO:0000313" key="1">
    <source>
        <dbReference type="EMBL" id="KAJ8904740.1"/>
    </source>
</evidence>